<dbReference type="OrthoDB" id="2111238at2759"/>
<organism evidence="1 2">
    <name type="scientific">Tritrichomonas foetus</name>
    <dbReference type="NCBI Taxonomy" id="1144522"/>
    <lineage>
        <taxon>Eukaryota</taxon>
        <taxon>Metamonada</taxon>
        <taxon>Parabasalia</taxon>
        <taxon>Tritrichomonadida</taxon>
        <taxon>Tritrichomonadidae</taxon>
        <taxon>Tritrichomonas</taxon>
    </lineage>
</organism>
<protein>
    <submittedName>
        <fullName evidence="1">Uncharacterized protein</fullName>
    </submittedName>
</protein>
<comment type="caution">
    <text evidence="1">The sequence shown here is derived from an EMBL/GenBank/DDBJ whole genome shotgun (WGS) entry which is preliminary data.</text>
</comment>
<dbReference type="RefSeq" id="XP_068367792.1">
    <property type="nucleotide sequence ID" value="XM_068514546.1"/>
</dbReference>
<proteinExistence type="predicted"/>
<evidence type="ECO:0000313" key="1">
    <source>
        <dbReference type="EMBL" id="OHT14656.1"/>
    </source>
</evidence>
<reference evidence="1" key="1">
    <citation type="submission" date="2016-10" db="EMBL/GenBank/DDBJ databases">
        <authorList>
            <person name="Benchimol M."/>
            <person name="Almeida L.G."/>
            <person name="Vasconcelos A.T."/>
            <person name="Perreira-Neves A."/>
            <person name="Rosa I.A."/>
            <person name="Tasca T."/>
            <person name="Bogo M.R."/>
            <person name="de Souza W."/>
        </authorList>
    </citation>
    <scope>NUCLEOTIDE SEQUENCE [LARGE SCALE GENOMIC DNA]</scope>
    <source>
        <strain evidence="1">K</strain>
    </source>
</reference>
<sequence length="199" mass="23954">MIVILGIINYSCPVKIDDSILEKFDQNLTYIFELIGKNNRQKVPYLTDELVHIGPRNNNTLKEFAFKLPYFRTPRVFDLHSLKECEEYLNNINEFIEGFVIVDKNFNRLKIKTERYLKTVIPSKEKIIQTLLMNEKFDSDFPENYFDNEKRSIEMYKKELHAGNIKSFIFRKNKMLNEDEWIKQNLNNVVRQIIKNKYR</sequence>
<dbReference type="Proteomes" id="UP000179807">
    <property type="component" value="Unassembled WGS sequence"/>
</dbReference>
<name>A0A1J4KUV9_9EUKA</name>
<evidence type="ECO:0000313" key="2">
    <source>
        <dbReference type="Proteomes" id="UP000179807"/>
    </source>
</evidence>
<dbReference type="VEuPathDB" id="TrichDB:TRFO_42926"/>
<dbReference type="EMBL" id="MLAK01000332">
    <property type="protein sequence ID" value="OHT14656.1"/>
    <property type="molecule type" value="Genomic_DNA"/>
</dbReference>
<gene>
    <name evidence="1" type="ORF">TRFO_42926</name>
</gene>
<dbReference type="AlphaFoldDB" id="A0A1J4KUV9"/>
<dbReference type="GeneID" id="94849250"/>
<accession>A0A1J4KUV9</accession>
<keyword evidence="2" id="KW-1185">Reference proteome</keyword>